<gene>
    <name evidence="1" type="ORF">ACHHYP_05233</name>
</gene>
<accession>A0A1V9YYK8</accession>
<proteinExistence type="predicted"/>
<sequence>MAPPTPPLPMLATEAIRRCKLKRVRWNQVTVYEFPVAHGGSAVPLSGGPAIGLGTSPTQTWTAPVGCSVSAGPKKAQRMTTLERTQLLQDAGFDDVYIDKCCRQTRRILRSRKFNSKKAERARELRRLEKALVVAIEDDLVQHWHGDVDDDGDDRVTDDRKRKLQVVCIEADEAVLRPSPKTPKIDRLALLYDMFASDSQSSIVVL</sequence>
<evidence type="ECO:0000313" key="1">
    <source>
        <dbReference type="EMBL" id="OQR90791.1"/>
    </source>
</evidence>
<reference evidence="1 2" key="1">
    <citation type="journal article" date="2014" name="Genome Biol. Evol.">
        <title>The secreted proteins of Achlya hypogyna and Thraustotheca clavata identify the ancestral oomycete secretome and reveal gene acquisitions by horizontal gene transfer.</title>
        <authorList>
            <person name="Misner I."/>
            <person name="Blouin N."/>
            <person name="Leonard G."/>
            <person name="Richards T.A."/>
            <person name="Lane C.E."/>
        </authorList>
    </citation>
    <scope>NUCLEOTIDE SEQUENCE [LARGE SCALE GENOMIC DNA]</scope>
    <source>
        <strain evidence="1 2">ATCC 48635</strain>
    </source>
</reference>
<dbReference type="Proteomes" id="UP000243579">
    <property type="component" value="Unassembled WGS sequence"/>
</dbReference>
<organism evidence="1 2">
    <name type="scientific">Achlya hypogyna</name>
    <name type="common">Oomycete</name>
    <name type="synonym">Protoachlya hypogyna</name>
    <dbReference type="NCBI Taxonomy" id="1202772"/>
    <lineage>
        <taxon>Eukaryota</taxon>
        <taxon>Sar</taxon>
        <taxon>Stramenopiles</taxon>
        <taxon>Oomycota</taxon>
        <taxon>Saprolegniomycetes</taxon>
        <taxon>Saprolegniales</taxon>
        <taxon>Achlyaceae</taxon>
        <taxon>Achlya</taxon>
    </lineage>
</organism>
<evidence type="ECO:0000313" key="2">
    <source>
        <dbReference type="Proteomes" id="UP000243579"/>
    </source>
</evidence>
<name>A0A1V9YYK8_ACHHY</name>
<comment type="caution">
    <text evidence="1">The sequence shown here is derived from an EMBL/GenBank/DDBJ whole genome shotgun (WGS) entry which is preliminary data.</text>
</comment>
<dbReference type="AlphaFoldDB" id="A0A1V9YYK8"/>
<dbReference type="OrthoDB" id="71769at2759"/>
<keyword evidence="2" id="KW-1185">Reference proteome</keyword>
<dbReference type="EMBL" id="JNBR01000581">
    <property type="protein sequence ID" value="OQR90791.1"/>
    <property type="molecule type" value="Genomic_DNA"/>
</dbReference>
<protein>
    <submittedName>
        <fullName evidence="1">Uncharacterized protein</fullName>
    </submittedName>
</protein>